<evidence type="ECO:0000313" key="3">
    <source>
        <dbReference type="EMBL" id="MBO8203042.1"/>
    </source>
</evidence>
<evidence type="ECO:0000256" key="1">
    <source>
        <dbReference type="SAM" id="MobiDB-lite"/>
    </source>
</evidence>
<dbReference type="InterPro" id="IPR002711">
    <property type="entry name" value="HNH"/>
</dbReference>
<protein>
    <submittedName>
        <fullName evidence="3">HNH endonuclease</fullName>
    </submittedName>
</protein>
<comment type="caution">
    <text evidence="3">The sequence shown here is derived from an EMBL/GenBank/DDBJ whole genome shotgun (WGS) entry which is preliminary data.</text>
</comment>
<keyword evidence="3" id="KW-0540">Nuclease</keyword>
<keyword evidence="4" id="KW-1185">Reference proteome</keyword>
<dbReference type="InterPro" id="IPR003615">
    <property type="entry name" value="HNH_nuc"/>
</dbReference>
<feature type="region of interest" description="Disordered" evidence="1">
    <location>
        <begin position="76"/>
        <end position="106"/>
    </location>
</feature>
<name>A0ABS3Y5V6_9ACTN</name>
<accession>A0ABS3Y5V6</accession>
<dbReference type="RefSeq" id="WP_209214520.1">
    <property type="nucleotide sequence ID" value="NZ_JAFFZM010000032.1"/>
</dbReference>
<dbReference type="GO" id="GO:0004519">
    <property type="term" value="F:endonuclease activity"/>
    <property type="evidence" value="ECO:0007669"/>
    <property type="project" value="UniProtKB-KW"/>
</dbReference>
<dbReference type="SMART" id="SM00507">
    <property type="entry name" value="HNHc"/>
    <property type="match status" value="1"/>
</dbReference>
<dbReference type="Gene3D" id="1.10.30.50">
    <property type="match status" value="1"/>
</dbReference>
<proteinExistence type="predicted"/>
<dbReference type="Pfam" id="PF01844">
    <property type="entry name" value="HNH"/>
    <property type="match status" value="1"/>
</dbReference>
<feature type="compositionally biased region" description="Basic residues" evidence="1">
    <location>
        <begin position="84"/>
        <end position="95"/>
    </location>
</feature>
<dbReference type="GeneID" id="96263418"/>
<sequence>MAWETSNRRERLPANWAKLRQRVIRRAGGVCQGALEDSGQRCEATGTDVDHITPGDNHDLDNLQLLCRWHHTRKTQAESAAAKATKRAAIKRPHPSGRNEPMPDPW</sequence>
<dbReference type="EMBL" id="JAFFZM010000032">
    <property type="protein sequence ID" value="MBO8203042.1"/>
    <property type="molecule type" value="Genomic_DNA"/>
</dbReference>
<organism evidence="3 4">
    <name type="scientific">Streptomyces smyrnaeus</name>
    <dbReference type="NCBI Taxonomy" id="1387713"/>
    <lineage>
        <taxon>Bacteria</taxon>
        <taxon>Bacillati</taxon>
        <taxon>Actinomycetota</taxon>
        <taxon>Actinomycetes</taxon>
        <taxon>Kitasatosporales</taxon>
        <taxon>Streptomycetaceae</taxon>
        <taxon>Streptomyces</taxon>
    </lineage>
</organism>
<evidence type="ECO:0000259" key="2">
    <source>
        <dbReference type="SMART" id="SM00507"/>
    </source>
</evidence>
<keyword evidence="3" id="KW-0378">Hydrolase</keyword>
<evidence type="ECO:0000313" key="4">
    <source>
        <dbReference type="Proteomes" id="UP000721954"/>
    </source>
</evidence>
<reference evidence="3 4" key="1">
    <citation type="submission" date="2021-02" db="EMBL/GenBank/DDBJ databases">
        <title>Streptomyces spirodelae sp. nov., isolated from duckweed.</title>
        <authorList>
            <person name="Saimee Y."/>
            <person name="Duangmal K."/>
        </authorList>
    </citation>
    <scope>NUCLEOTIDE SEQUENCE [LARGE SCALE GENOMIC DNA]</scope>
    <source>
        <strain evidence="3 4">DSM 42105</strain>
    </source>
</reference>
<keyword evidence="3" id="KW-0255">Endonuclease</keyword>
<dbReference type="Proteomes" id="UP000721954">
    <property type="component" value="Unassembled WGS sequence"/>
</dbReference>
<gene>
    <name evidence="3" type="ORF">JW613_32900</name>
</gene>
<feature type="domain" description="HNH nuclease" evidence="2">
    <location>
        <begin position="18"/>
        <end position="72"/>
    </location>
</feature>
<dbReference type="CDD" id="cd00085">
    <property type="entry name" value="HNHc"/>
    <property type="match status" value="1"/>
</dbReference>